<organism evidence="1 2">
    <name type="scientific">Bacillus subtilis</name>
    <dbReference type="NCBI Taxonomy" id="1423"/>
    <lineage>
        <taxon>Bacteria</taxon>
        <taxon>Bacillati</taxon>
        <taxon>Bacillota</taxon>
        <taxon>Bacilli</taxon>
        <taxon>Bacillales</taxon>
        <taxon>Bacillaceae</taxon>
        <taxon>Bacillus</taxon>
    </lineage>
</organism>
<sequence>MLFNLEIKENLESGNKNHLLFNYFCLINQGKERRIIL</sequence>
<protein>
    <submittedName>
        <fullName evidence="1">Uncharacterized protein</fullName>
    </submittedName>
</protein>
<dbReference type="Proteomes" id="UP000032247">
    <property type="component" value="Unassembled WGS sequence"/>
</dbReference>
<proteinExistence type="predicted"/>
<dbReference type="AlphaFoldDB" id="A0A0D1KEA7"/>
<evidence type="ECO:0000313" key="2">
    <source>
        <dbReference type="Proteomes" id="UP000032247"/>
    </source>
</evidence>
<dbReference type="PATRIC" id="fig|1423.173.peg.5000"/>
<gene>
    <name evidence="1" type="ORF">SC09_contig8orf00203</name>
</gene>
<comment type="caution">
    <text evidence="1">The sequence shown here is derived from an EMBL/GenBank/DDBJ whole genome shotgun (WGS) entry which is preliminary data.</text>
</comment>
<dbReference type="EMBL" id="JXBC01000014">
    <property type="protein sequence ID" value="KIU04537.1"/>
    <property type="molecule type" value="Genomic_DNA"/>
</dbReference>
<reference evidence="1 2" key="1">
    <citation type="submission" date="2014-12" db="EMBL/GenBank/DDBJ databases">
        <title>Comparative genome analysis of Bacillus coagulans HM-08, Clostridium butyricum HM-68, Bacillus subtilis HM-66 and Bacillus licheniformis BL-09.</title>
        <authorList>
            <person name="Zhang H."/>
        </authorList>
    </citation>
    <scope>NUCLEOTIDE SEQUENCE [LARGE SCALE GENOMIC DNA]</scope>
    <source>
        <strain evidence="1 2">HM-66</strain>
    </source>
</reference>
<name>A0A0D1KEA7_BACIU</name>
<evidence type="ECO:0000313" key="1">
    <source>
        <dbReference type="EMBL" id="KIU04537.1"/>
    </source>
</evidence>
<accession>A0A0D1KEA7</accession>